<keyword evidence="1" id="KW-0175">Coiled coil</keyword>
<protein>
    <submittedName>
        <fullName evidence="2">Uncharacterized protein</fullName>
    </submittedName>
</protein>
<gene>
    <name evidence="2" type="ORF">LCGC14_1509400</name>
</gene>
<evidence type="ECO:0000256" key="1">
    <source>
        <dbReference type="SAM" id="Coils"/>
    </source>
</evidence>
<accession>A0A0F9J1X5</accession>
<organism evidence="2">
    <name type="scientific">marine sediment metagenome</name>
    <dbReference type="NCBI Taxonomy" id="412755"/>
    <lineage>
        <taxon>unclassified sequences</taxon>
        <taxon>metagenomes</taxon>
        <taxon>ecological metagenomes</taxon>
    </lineage>
</organism>
<reference evidence="2" key="1">
    <citation type="journal article" date="2015" name="Nature">
        <title>Complex archaea that bridge the gap between prokaryotes and eukaryotes.</title>
        <authorList>
            <person name="Spang A."/>
            <person name="Saw J.H."/>
            <person name="Jorgensen S.L."/>
            <person name="Zaremba-Niedzwiedzka K."/>
            <person name="Martijn J."/>
            <person name="Lind A.E."/>
            <person name="van Eijk R."/>
            <person name="Schleper C."/>
            <person name="Guy L."/>
            <person name="Ettema T.J."/>
        </authorList>
    </citation>
    <scope>NUCLEOTIDE SEQUENCE</scope>
</reference>
<dbReference type="EMBL" id="LAZR01011060">
    <property type="protein sequence ID" value="KKM63654.1"/>
    <property type="molecule type" value="Genomic_DNA"/>
</dbReference>
<evidence type="ECO:0000313" key="2">
    <source>
        <dbReference type="EMBL" id="KKM63654.1"/>
    </source>
</evidence>
<feature type="coiled-coil region" evidence="1">
    <location>
        <begin position="12"/>
        <end position="46"/>
    </location>
</feature>
<comment type="caution">
    <text evidence="2">The sequence shown here is derived from an EMBL/GenBank/DDBJ whole genome shotgun (WGS) entry which is preliminary data.</text>
</comment>
<dbReference type="AlphaFoldDB" id="A0A0F9J1X5"/>
<proteinExistence type="predicted"/>
<feature type="non-terminal residue" evidence="2">
    <location>
        <position position="75"/>
    </location>
</feature>
<sequence>MTVFEVDQQMRLTEAVCERDDALRRAKRWEREYFRAEAKITRIEALVETWRKMAGTNEYRAYSFAADELEAALQE</sequence>
<name>A0A0F9J1X5_9ZZZZ</name>